<dbReference type="Pfam" id="PF00076">
    <property type="entry name" value="RRM_1"/>
    <property type="match status" value="1"/>
</dbReference>
<protein>
    <recommendedName>
        <fullName evidence="5">RRM domain-containing protein</fullName>
    </recommendedName>
</protein>
<evidence type="ECO:0000313" key="6">
    <source>
        <dbReference type="EMBL" id="KAJ0988001.1"/>
    </source>
</evidence>
<dbReference type="PANTHER" id="PTHR48024:SF56">
    <property type="entry name" value="HETEROGENEOUS NUCLEAR RIBONUCLEOPROTEIN A0"/>
    <property type="match status" value="1"/>
</dbReference>
<keyword evidence="3" id="KW-0175">Coiled coil</keyword>
<dbReference type="GO" id="GO:0005634">
    <property type="term" value="C:nucleus"/>
    <property type="evidence" value="ECO:0007669"/>
    <property type="project" value="TreeGrafter"/>
</dbReference>
<dbReference type="EMBL" id="JAGGNH010000001">
    <property type="protein sequence ID" value="KAJ0988001.1"/>
    <property type="molecule type" value="Genomic_DNA"/>
</dbReference>
<evidence type="ECO:0000256" key="3">
    <source>
        <dbReference type="SAM" id="Coils"/>
    </source>
</evidence>
<evidence type="ECO:0000259" key="5">
    <source>
        <dbReference type="PROSITE" id="PS50102"/>
    </source>
</evidence>
<evidence type="ECO:0000313" key="7">
    <source>
        <dbReference type="Proteomes" id="UP001085076"/>
    </source>
</evidence>
<dbReference type="PANTHER" id="PTHR48024">
    <property type="entry name" value="GEO13361P1-RELATED"/>
    <property type="match status" value="1"/>
</dbReference>
<dbReference type="InterPro" id="IPR000504">
    <property type="entry name" value="RRM_dom"/>
</dbReference>
<dbReference type="PROSITE" id="PS50102">
    <property type="entry name" value="RRM"/>
    <property type="match status" value="1"/>
</dbReference>
<keyword evidence="1 2" id="KW-0694">RNA-binding</keyword>
<reference evidence="6" key="1">
    <citation type="submission" date="2021-03" db="EMBL/GenBank/DDBJ databases">
        <authorList>
            <person name="Li Z."/>
            <person name="Yang C."/>
        </authorList>
    </citation>
    <scope>NUCLEOTIDE SEQUENCE</scope>
    <source>
        <strain evidence="6">Dzin_1.0</strain>
        <tissue evidence="6">Leaf</tissue>
    </source>
</reference>
<feature type="coiled-coil region" evidence="3">
    <location>
        <begin position="226"/>
        <end position="260"/>
    </location>
</feature>
<dbReference type="OrthoDB" id="272703at2759"/>
<organism evidence="6 7">
    <name type="scientific">Dioscorea zingiberensis</name>
    <dbReference type="NCBI Taxonomy" id="325984"/>
    <lineage>
        <taxon>Eukaryota</taxon>
        <taxon>Viridiplantae</taxon>
        <taxon>Streptophyta</taxon>
        <taxon>Embryophyta</taxon>
        <taxon>Tracheophyta</taxon>
        <taxon>Spermatophyta</taxon>
        <taxon>Magnoliopsida</taxon>
        <taxon>Liliopsida</taxon>
        <taxon>Dioscoreales</taxon>
        <taxon>Dioscoreaceae</taxon>
        <taxon>Dioscorea</taxon>
    </lineage>
</organism>
<evidence type="ECO:0000256" key="2">
    <source>
        <dbReference type="PROSITE-ProRule" id="PRU00176"/>
    </source>
</evidence>
<accession>A0A9D5DA52</accession>
<dbReference type="InterPro" id="IPR050886">
    <property type="entry name" value="RNA-binding_reg"/>
</dbReference>
<reference evidence="6" key="2">
    <citation type="journal article" date="2022" name="Hortic Res">
        <title>The genome of Dioscorea zingiberensis sheds light on the biosynthesis, origin and evolution of the medicinally important diosgenin saponins.</title>
        <authorList>
            <person name="Li Y."/>
            <person name="Tan C."/>
            <person name="Li Z."/>
            <person name="Guo J."/>
            <person name="Li S."/>
            <person name="Chen X."/>
            <person name="Wang C."/>
            <person name="Dai X."/>
            <person name="Yang H."/>
            <person name="Song W."/>
            <person name="Hou L."/>
            <person name="Xu J."/>
            <person name="Tong Z."/>
            <person name="Xu A."/>
            <person name="Yuan X."/>
            <person name="Wang W."/>
            <person name="Yang Q."/>
            <person name="Chen L."/>
            <person name="Sun Z."/>
            <person name="Wang K."/>
            <person name="Pan B."/>
            <person name="Chen J."/>
            <person name="Bao Y."/>
            <person name="Liu F."/>
            <person name="Qi X."/>
            <person name="Gang D.R."/>
            <person name="Wen J."/>
            <person name="Li J."/>
        </authorList>
    </citation>
    <scope>NUCLEOTIDE SEQUENCE</scope>
    <source>
        <strain evidence="6">Dzin_1.0</strain>
    </source>
</reference>
<feature type="compositionally biased region" description="Basic and acidic residues" evidence="4">
    <location>
        <begin position="131"/>
        <end position="200"/>
    </location>
</feature>
<dbReference type="SMART" id="SM00360">
    <property type="entry name" value="RRM"/>
    <property type="match status" value="1"/>
</dbReference>
<dbReference type="GO" id="GO:0005739">
    <property type="term" value="C:mitochondrion"/>
    <property type="evidence" value="ECO:0007669"/>
    <property type="project" value="TreeGrafter"/>
</dbReference>
<feature type="region of interest" description="Disordered" evidence="4">
    <location>
        <begin position="131"/>
        <end position="226"/>
    </location>
</feature>
<dbReference type="AlphaFoldDB" id="A0A9D5DA52"/>
<evidence type="ECO:0000256" key="4">
    <source>
        <dbReference type="SAM" id="MobiDB-lite"/>
    </source>
</evidence>
<comment type="caution">
    <text evidence="6">The sequence shown here is derived from an EMBL/GenBank/DDBJ whole genome shotgun (WGS) entry which is preliminary data.</text>
</comment>
<gene>
    <name evidence="6" type="ORF">J5N97_006357</name>
</gene>
<dbReference type="Proteomes" id="UP001085076">
    <property type="component" value="Miscellaneous, Linkage group lg01"/>
</dbReference>
<evidence type="ECO:0000256" key="1">
    <source>
        <dbReference type="ARBA" id="ARBA00022884"/>
    </source>
</evidence>
<keyword evidence="7" id="KW-1185">Reference proteome</keyword>
<dbReference type="Gene3D" id="3.30.70.330">
    <property type="match status" value="1"/>
</dbReference>
<dbReference type="InterPro" id="IPR012677">
    <property type="entry name" value="Nucleotide-bd_a/b_plait_sf"/>
</dbReference>
<dbReference type="GO" id="GO:0003723">
    <property type="term" value="F:RNA binding"/>
    <property type="evidence" value="ECO:0007669"/>
    <property type="project" value="UniProtKB-UniRule"/>
</dbReference>
<feature type="domain" description="RRM" evidence="5">
    <location>
        <begin position="20"/>
        <end position="97"/>
    </location>
</feature>
<name>A0A9D5DA52_9LILI</name>
<proteinExistence type="predicted"/>
<dbReference type="SUPFAM" id="SSF54928">
    <property type="entry name" value="RNA-binding domain, RBD"/>
    <property type="match status" value="1"/>
</dbReference>
<dbReference type="InterPro" id="IPR035979">
    <property type="entry name" value="RBD_domain_sf"/>
</dbReference>
<sequence length="343" mass="40333">MLQNPKVRGLEREMTIDDENSIYVGGLPYDCTEDDLRAAFDIYGAIVAVKIVNDREVGGKCYGFVTFTNPRSAVDAISDMDGRAIGGRTVRVNEVRTRGTGRPGFHRDRFRREVEWDRDRGREHNRYRDRNVDRSRDRDRERDREYERGSREHPLDRVRERDEHSREQEREWDMEWDRDRQAERGKDHDGSGDRDEEPLPKNRFNTSRGNDHRSRETSSNYSDEYDDQLKERLEISRHKQEELQNELTLIEEKVEEKEKFVSDLKKRSEKVEGALAAIKKLSSQRQSLLTNFVKCYVQSKEYRERLKDCEEELQSLLDTAMAEVSGAENFGGRDDSPYANGKL</sequence>